<protein>
    <submittedName>
        <fullName evidence="1">Uncharacterized protein</fullName>
    </submittedName>
</protein>
<dbReference type="EMBL" id="PDUG01000005">
    <property type="protein sequence ID" value="PIC26077.1"/>
    <property type="molecule type" value="Genomic_DNA"/>
</dbReference>
<proteinExistence type="predicted"/>
<dbReference type="Proteomes" id="UP000230233">
    <property type="component" value="Chromosome V"/>
</dbReference>
<keyword evidence="2" id="KW-1185">Reference proteome</keyword>
<gene>
    <name evidence="1" type="primary">Cni-C15C8.7</name>
    <name evidence="1" type="synonym">Cnig_chr_V.g18766</name>
    <name evidence="1" type="ORF">B9Z55_018766</name>
</gene>
<reference evidence="2" key="1">
    <citation type="submission" date="2017-10" db="EMBL/GenBank/DDBJ databases">
        <title>Rapid genome shrinkage in a self-fertile nematode reveals novel sperm competition proteins.</title>
        <authorList>
            <person name="Yin D."/>
            <person name="Schwarz E.M."/>
            <person name="Thomas C.G."/>
            <person name="Felde R.L."/>
            <person name="Korf I.F."/>
            <person name="Cutter A.D."/>
            <person name="Schartner C.M."/>
            <person name="Ralston E.J."/>
            <person name="Meyer B.J."/>
            <person name="Haag E.S."/>
        </authorList>
    </citation>
    <scope>NUCLEOTIDE SEQUENCE [LARGE SCALE GENOMIC DNA]</scope>
    <source>
        <strain evidence="2">JU1422</strain>
    </source>
</reference>
<comment type="caution">
    <text evidence="1">The sequence shown here is derived from an EMBL/GenBank/DDBJ whole genome shotgun (WGS) entry which is preliminary data.</text>
</comment>
<evidence type="ECO:0000313" key="1">
    <source>
        <dbReference type="EMBL" id="PIC26077.1"/>
    </source>
</evidence>
<dbReference type="AlphaFoldDB" id="A0A2G5TFN0"/>
<sequence>MFPSVVPLFSCLGILKFEFVFQMFDRLLSQFSRKRVASESVAAQQHLTDKTNVYTVKPQDPNLEKKQKYTPVQKVCLKCLAGESGHITHVLSNVSN</sequence>
<evidence type="ECO:0000313" key="2">
    <source>
        <dbReference type="Proteomes" id="UP000230233"/>
    </source>
</evidence>
<name>A0A2G5TFN0_9PELO</name>
<accession>A0A2G5TFN0</accession>
<organism evidence="1 2">
    <name type="scientific">Caenorhabditis nigoni</name>
    <dbReference type="NCBI Taxonomy" id="1611254"/>
    <lineage>
        <taxon>Eukaryota</taxon>
        <taxon>Metazoa</taxon>
        <taxon>Ecdysozoa</taxon>
        <taxon>Nematoda</taxon>
        <taxon>Chromadorea</taxon>
        <taxon>Rhabditida</taxon>
        <taxon>Rhabditina</taxon>
        <taxon>Rhabditomorpha</taxon>
        <taxon>Rhabditoidea</taxon>
        <taxon>Rhabditidae</taxon>
        <taxon>Peloderinae</taxon>
        <taxon>Caenorhabditis</taxon>
    </lineage>
</organism>
<dbReference type="OrthoDB" id="5955292at2759"/>